<evidence type="ECO:0000313" key="4">
    <source>
        <dbReference type="Proteomes" id="UP000005940"/>
    </source>
</evidence>
<evidence type="ECO:0000256" key="1">
    <source>
        <dbReference type="SAM" id="SignalP"/>
    </source>
</evidence>
<evidence type="ECO:0000313" key="3">
    <source>
        <dbReference type="EMBL" id="QKM71266.1"/>
    </source>
</evidence>
<dbReference type="PROSITE" id="PS51257">
    <property type="entry name" value="PROKAR_LIPOPROTEIN"/>
    <property type="match status" value="1"/>
</dbReference>
<sequence>MRTVGKAATALALAGVVLVGSAGAAWASCGQVDHPVATAVCATPWGSGTEASAESVTEPLKNIRTGRHDCYDRIVFDITGATTETGYRVGYVSAFYQDGTGRRIPVTGGAVLQIHVNAPSYNPSTGTVVYPGRPGQPLPGVDIAGYSTFKDTKYGSSYEGRTQVAVGVRAELPFRVLQYGDRVVVDVAHTW</sequence>
<keyword evidence="4" id="KW-1185">Reference proteome</keyword>
<name>A0A7G3ULV4_STRT9</name>
<dbReference type="AlphaFoldDB" id="A0A7G3ULV4"/>
<dbReference type="EMBL" id="CP029159">
    <property type="protein sequence ID" value="QKM71266.1"/>
    <property type="molecule type" value="Genomic_DNA"/>
</dbReference>
<dbReference type="Pfam" id="PF24837">
    <property type="entry name" value="AMIN-like"/>
    <property type="match status" value="1"/>
</dbReference>
<protein>
    <recommendedName>
        <fullName evidence="2">AMIN-like domain-containing protein</fullName>
    </recommendedName>
</protein>
<dbReference type="InterPro" id="IPR056303">
    <property type="entry name" value="AMIN-like"/>
</dbReference>
<feature type="signal peptide" evidence="1">
    <location>
        <begin position="1"/>
        <end position="27"/>
    </location>
</feature>
<accession>A0A7G3ULV4</accession>
<proteinExistence type="predicted"/>
<feature type="chain" id="PRO_5028938628" description="AMIN-like domain-containing protein" evidence="1">
    <location>
        <begin position="28"/>
        <end position="191"/>
    </location>
</feature>
<evidence type="ECO:0000259" key="2">
    <source>
        <dbReference type="Pfam" id="PF24837"/>
    </source>
</evidence>
<dbReference type="Proteomes" id="UP000005940">
    <property type="component" value="Chromosome"/>
</dbReference>
<dbReference type="RefSeq" id="WP_040917198.1">
    <property type="nucleotide sequence ID" value="NZ_CP029159.1"/>
</dbReference>
<keyword evidence="1" id="KW-0732">Signal</keyword>
<organism evidence="3 4">
    <name type="scientific">Streptomyces tsukubensis (strain DSM 42081 / NBRC 108919 / NRRL 18488 / 9993)</name>
    <dbReference type="NCBI Taxonomy" id="1114943"/>
    <lineage>
        <taxon>Bacteria</taxon>
        <taxon>Bacillati</taxon>
        <taxon>Actinomycetota</taxon>
        <taxon>Actinomycetes</taxon>
        <taxon>Kitasatosporales</taxon>
        <taxon>Streptomycetaceae</taxon>
        <taxon>Streptomyces</taxon>
    </lineage>
</organism>
<feature type="domain" description="AMIN-like" evidence="2">
    <location>
        <begin position="59"/>
        <end position="189"/>
    </location>
</feature>
<gene>
    <name evidence="3" type="ORF">STSU_033315</name>
</gene>
<reference evidence="3 4" key="1">
    <citation type="journal article" date="2012" name="J. Bacteriol.">
        <title>Draft genome of Streptomyces tsukubaensis NRRL 18488, the producer of the clinically important immunosuppressant tacrolimus (FK506).</title>
        <authorList>
            <person name="Barreiro C."/>
            <person name="Prieto C."/>
            <person name="Sola-Landa A."/>
            <person name="Solera E."/>
            <person name="Martinez-Castro M."/>
            <person name="Perez-Redondo R."/>
            <person name="Garcia-Estrada C."/>
            <person name="Aparicio J.F."/>
            <person name="Fernandez-Martinez L.T."/>
            <person name="Santos-Aberturas J."/>
            <person name="Salehi-Najafabadi Z."/>
            <person name="Rodriguez-Garcia A."/>
            <person name="Tauch A."/>
            <person name="Martin J.F."/>
        </authorList>
    </citation>
    <scope>NUCLEOTIDE SEQUENCE [LARGE SCALE GENOMIC DNA]</scope>
    <source>
        <strain evidence="4">DSM 42081 / NBRC 108919 / NRRL 18488 / 9993</strain>
    </source>
</reference>